<keyword evidence="3" id="KW-0732">Signal</keyword>
<dbReference type="GO" id="GO:0005576">
    <property type="term" value="C:extracellular region"/>
    <property type="evidence" value="ECO:0007669"/>
    <property type="project" value="UniProtKB-SubCell"/>
</dbReference>
<dbReference type="Proteomes" id="UP000504633">
    <property type="component" value="Unplaced"/>
</dbReference>
<name>A0A6J2STJ1_DROHY</name>
<sequence length="229" mass="25278">MIKFSLSLFSLIAVLGIVSGQGNGNLKHLLLGDLNQFLLDGPPQPAIYGNPNHCISKLWSTECPTDPQPYLIPMTPSIIEYILNLHNYLRRSSDNSEKTIPLRWSYELENLAESNVRQCKVAHDDCVSTSYKSTGQNLALNVYTGTLNARTDAELVLASVQSWWNEYKASKREKIGLGLSLVVGCAASRYYSKGSHNFLMTCNYATVDAYGRLERVQAGGPKGAIGIIF</sequence>
<dbReference type="InterPro" id="IPR035940">
    <property type="entry name" value="CAP_sf"/>
</dbReference>
<dbReference type="AlphaFoldDB" id="A0A6J2STJ1"/>
<dbReference type="SUPFAM" id="SSF55797">
    <property type="entry name" value="PR-1-like"/>
    <property type="match status" value="1"/>
</dbReference>
<dbReference type="SMART" id="SM00198">
    <property type="entry name" value="SCP"/>
    <property type="match status" value="1"/>
</dbReference>
<feature type="domain" description="SCP" evidence="4">
    <location>
        <begin position="77"/>
        <end position="206"/>
    </location>
</feature>
<dbReference type="OrthoDB" id="414826at2759"/>
<feature type="signal peptide" evidence="3">
    <location>
        <begin position="1"/>
        <end position="20"/>
    </location>
</feature>
<evidence type="ECO:0000256" key="3">
    <source>
        <dbReference type="SAM" id="SignalP"/>
    </source>
</evidence>
<dbReference type="Gene3D" id="3.40.33.10">
    <property type="entry name" value="CAP"/>
    <property type="match status" value="1"/>
</dbReference>
<keyword evidence="2" id="KW-0964">Secreted</keyword>
<dbReference type="OMA" id="KVAHDDC"/>
<dbReference type="CDD" id="cd05380">
    <property type="entry name" value="CAP_euk"/>
    <property type="match status" value="1"/>
</dbReference>
<evidence type="ECO:0000256" key="2">
    <source>
        <dbReference type="ARBA" id="ARBA00022525"/>
    </source>
</evidence>
<gene>
    <name evidence="6" type="primary">LOC115483270</name>
</gene>
<evidence type="ECO:0000313" key="5">
    <source>
        <dbReference type="Proteomes" id="UP000504633"/>
    </source>
</evidence>
<evidence type="ECO:0000259" key="4">
    <source>
        <dbReference type="SMART" id="SM00198"/>
    </source>
</evidence>
<protein>
    <submittedName>
        <fullName evidence="6">Venom allergen 5-like</fullName>
    </submittedName>
</protein>
<feature type="chain" id="PRO_5026652693" evidence="3">
    <location>
        <begin position="21"/>
        <end position="229"/>
    </location>
</feature>
<dbReference type="InterPro" id="IPR014044">
    <property type="entry name" value="CAP_dom"/>
</dbReference>
<reference evidence="6" key="1">
    <citation type="submission" date="2025-08" db="UniProtKB">
        <authorList>
            <consortium name="RefSeq"/>
        </authorList>
    </citation>
    <scope>IDENTIFICATION</scope>
    <source>
        <strain evidence="6">15085-1641.00</strain>
        <tissue evidence="6">Whole body</tissue>
    </source>
</reference>
<dbReference type="Pfam" id="PF00188">
    <property type="entry name" value="CAP"/>
    <property type="match status" value="1"/>
</dbReference>
<accession>A0A6J2STJ1</accession>
<evidence type="ECO:0000313" key="6">
    <source>
        <dbReference type="RefSeq" id="XP_030080476.1"/>
    </source>
</evidence>
<comment type="subcellular location">
    <subcellularLocation>
        <location evidence="1">Secreted</location>
    </subcellularLocation>
</comment>
<dbReference type="RefSeq" id="XP_030080476.1">
    <property type="nucleotide sequence ID" value="XM_030224616.1"/>
</dbReference>
<organism evidence="5 6">
    <name type="scientific">Drosophila hydei</name>
    <name type="common">Fruit fly</name>
    <dbReference type="NCBI Taxonomy" id="7224"/>
    <lineage>
        <taxon>Eukaryota</taxon>
        <taxon>Metazoa</taxon>
        <taxon>Ecdysozoa</taxon>
        <taxon>Arthropoda</taxon>
        <taxon>Hexapoda</taxon>
        <taxon>Insecta</taxon>
        <taxon>Pterygota</taxon>
        <taxon>Neoptera</taxon>
        <taxon>Endopterygota</taxon>
        <taxon>Diptera</taxon>
        <taxon>Brachycera</taxon>
        <taxon>Muscomorpha</taxon>
        <taxon>Ephydroidea</taxon>
        <taxon>Drosophilidae</taxon>
        <taxon>Drosophila</taxon>
    </lineage>
</organism>
<dbReference type="GeneID" id="115483270"/>
<evidence type="ECO:0000256" key="1">
    <source>
        <dbReference type="ARBA" id="ARBA00004613"/>
    </source>
</evidence>
<keyword evidence="5" id="KW-1185">Reference proteome</keyword>
<proteinExistence type="predicted"/>
<dbReference type="KEGG" id="dhe:115483270"/>